<dbReference type="InterPro" id="IPR001810">
    <property type="entry name" value="F-box_dom"/>
</dbReference>
<dbReference type="InterPro" id="IPR032675">
    <property type="entry name" value="LRR_dom_sf"/>
</dbReference>
<evidence type="ECO:0000259" key="1">
    <source>
        <dbReference type="PROSITE" id="PS50181"/>
    </source>
</evidence>
<accession>A0AAV1DT70</accession>
<dbReference type="AlphaFoldDB" id="A0AAV1DT70"/>
<keyword evidence="3" id="KW-1185">Reference proteome</keyword>
<dbReference type="PROSITE" id="PS50181">
    <property type="entry name" value="FBOX"/>
    <property type="match status" value="1"/>
</dbReference>
<dbReference type="InterPro" id="IPR055411">
    <property type="entry name" value="LRR_FXL15/At3g58940/PEG3-like"/>
</dbReference>
<feature type="domain" description="F-box" evidence="1">
    <location>
        <begin position="1"/>
        <end position="54"/>
    </location>
</feature>
<name>A0AAV1DT70_OLDCO</name>
<organism evidence="2 3">
    <name type="scientific">Oldenlandia corymbosa var. corymbosa</name>
    <dbReference type="NCBI Taxonomy" id="529605"/>
    <lineage>
        <taxon>Eukaryota</taxon>
        <taxon>Viridiplantae</taxon>
        <taxon>Streptophyta</taxon>
        <taxon>Embryophyta</taxon>
        <taxon>Tracheophyta</taxon>
        <taxon>Spermatophyta</taxon>
        <taxon>Magnoliopsida</taxon>
        <taxon>eudicotyledons</taxon>
        <taxon>Gunneridae</taxon>
        <taxon>Pentapetalae</taxon>
        <taxon>asterids</taxon>
        <taxon>lamiids</taxon>
        <taxon>Gentianales</taxon>
        <taxon>Rubiaceae</taxon>
        <taxon>Rubioideae</taxon>
        <taxon>Spermacoceae</taxon>
        <taxon>Hedyotis-Oldenlandia complex</taxon>
        <taxon>Oldenlandia</taxon>
    </lineage>
</organism>
<reference evidence="2" key="1">
    <citation type="submission" date="2023-03" db="EMBL/GenBank/DDBJ databases">
        <authorList>
            <person name="Julca I."/>
        </authorList>
    </citation>
    <scope>NUCLEOTIDE SEQUENCE</scope>
</reference>
<proteinExistence type="predicted"/>
<sequence>MARITDLPETTLQTIFSLLEAEEAIKASKASKTLFNAWQTRPDLVFDYQAFQRVIFGRADEPPSWKNVTLLTSLMDSIFYQKLRARREKSYLDKKHMELVISVARNLKRYHQERIPIQSFKFRSKPCQDWIPYALFKEGIEIAIDNGAKVIDLYCHHIDLPKTVWEAKNLVELSLRCFYLKYQDEIRCHRLKQLRLEDVVINSFMFTNIVSACQLLEDLEMKNCTGMNFDDISVFPSLKHLHLNNADIGNNNFLEDLDNNCPNLKELVLCDSRERATIKISSSSLENLQLSLENHDEIQVQAPKLREFVYNSDRGSIPDQLYISGVLTAEWTCTINILLSQNLDNNCFYKLKKIITNLSRSKLSFNLKYRKFSAVNFDINKVADLDLDGPSSSIQHLSVEGCGNEETLSCMLDGFFWCCRPKTLSLKWGGLRSIHDTDPFLDRVMNTQYQDHGQVISSKFWQQDLKRVKLEVLDHRKQEVFGHCQEVFQSSHMLDWQTSA</sequence>
<dbReference type="Gene3D" id="3.80.10.10">
    <property type="entry name" value="Ribonuclease Inhibitor"/>
    <property type="match status" value="1"/>
</dbReference>
<dbReference type="InterPro" id="IPR053772">
    <property type="entry name" value="At1g61320/At1g61330-like"/>
</dbReference>
<dbReference type="SUPFAM" id="SSF52047">
    <property type="entry name" value="RNI-like"/>
    <property type="match status" value="1"/>
</dbReference>
<dbReference type="EMBL" id="OX459123">
    <property type="protein sequence ID" value="CAI9110024.1"/>
    <property type="molecule type" value="Genomic_DNA"/>
</dbReference>
<protein>
    <submittedName>
        <fullName evidence="2">OLC1v1009984C1</fullName>
    </submittedName>
</protein>
<evidence type="ECO:0000313" key="3">
    <source>
        <dbReference type="Proteomes" id="UP001161247"/>
    </source>
</evidence>
<dbReference type="SUPFAM" id="SSF81383">
    <property type="entry name" value="F-box domain"/>
    <property type="match status" value="1"/>
</dbReference>
<gene>
    <name evidence="2" type="ORF">OLC1_LOCUS17778</name>
</gene>
<dbReference type="InterPro" id="IPR036047">
    <property type="entry name" value="F-box-like_dom_sf"/>
</dbReference>
<dbReference type="PANTHER" id="PTHR34145">
    <property type="entry name" value="OS02G0105600 PROTEIN"/>
    <property type="match status" value="1"/>
</dbReference>
<dbReference type="Pfam" id="PF24758">
    <property type="entry name" value="LRR_At5g56370"/>
    <property type="match status" value="1"/>
</dbReference>
<dbReference type="Proteomes" id="UP001161247">
    <property type="component" value="Chromosome 6"/>
</dbReference>
<evidence type="ECO:0000313" key="2">
    <source>
        <dbReference type="EMBL" id="CAI9110024.1"/>
    </source>
</evidence>